<proteinExistence type="predicted"/>
<dbReference type="AlphaFoldDB" id="A0A1H6F4C0"/>
<protein>
    <submittedName>
        <fullName evidence="1">Uncharacterized protein</fullName>
    </submittedName>
</protein>
<accession>A0A1H6F4C0</accession>
<evidence type="ECO:0000313" key="2">
    <source>
        <dbReference type="Proteomes" id="UP000236724"/>
    </source>
</evidence>
<dbReference type="Proteomes" id="UP000236724">
    <property type="component" value="Unassembled WGS sequence"/>
</dbReference>
<keyword evidence="2" id="KW-1185">Reference proteome</keyword>
<organism evidence="1 2">
    <name type="scientific">Candidatus Venteria ishoeyi</name>
    <dbReference type="NCBI Taxonomy" id="1899563"/>
    <lineage>
        <taxon>Bacteria</taxon>
        <taxon>Pseudomonadati</taxon>
        <taxon>Pseudomonadota</taxon>
        <taxon>Gammaproteobacteria</taxon>
        <taxon>Thiotrichales</taxon>
        <taxon>Thiotrichaceae</taxon>
        <taxon>Venteria</taxon>
    </lineage>
</organism>
<name>A0A1H6F4C0_9GAMM</name>
<reference evidence="1 2" key="1">
    <citation type="submission" date="2016-10" db="EMBL/GenBank/DDBJ databases">
        <authorList>
            <person name="de Groot N.N."/>
        </authorList>
    </citation>
    <scope>NUCLEOTIDE SEQUENCE [LARGE SCALE GENOMIC DNA]</scope>
    <source>
        <strain evidence="1">MBHS1</strain>
    </source>
</reference>
<dbReference type="EMBL" id="FMSV02000026">
    <property type="protein sequence ID" value="SEH04231.1"/>
    <property type="molecule type" value="Genomic_DNA"/>
</dbReference>
<evidence type="ECO:0000313" key="1">
    <source>
        <dbReference type="EMBL" id="SEH04231.1"/>
    </source>
</evidence>
<gene>
    <name evidence="1" type="ORF">MBHS_00076</name>
</gene>
<sequence>MVLETVVSDALTYVFRQIDRKSHIWLINCPAKTPASCASNADTLILNWFLPSESELSEKRSVQTLEKGRFIVSKVADILKLVKRVTSRLDAISYSFSSSIFELGVNKLFSESSLITPFR</sequence>